<evidence type="ECO:0000259" key="5">
    <source>
        <dbReference type="PROSITE" id="PS50931"/>
    </source>
</evidence>
<gene>
    <name evidence="6" type="ORF">GOB87_05740</name>
</gene>
<evidence type="ECO:0000256" key="3">
    <source>
        <dbReference type="ARBA" id="ARBA00023125"/>
    </source>
</evidence>
<dbReference type="CDD" id="cd08472">
    <property type="entry name" value="PBP2_CrgA_like_3"/>
    <property type="match status" value="1"/>
</dbReference>
<dbReference type="Proteomes" id="UP000597459">
    <property type="component" value="Unassembled WGS sequence"/>
</dbReference>
<keyword evidence="3" id="KW-0238">DNA-binding</keyword>
<dbReference type="FunFam" id="1.10.10.10:FF:000001">
    <property type="entry name" value="LysR family transcriptional regulator"/>
    <property type="match status" value="1"/>
</dbReference>
<keyword evidence="4" id="KW-0804">Transcription</keyword>
<keyword evidence="7" id="KW-1185">Reference proteome</keyword>
<proteinExistence type="inferred from homology"/>
<dbReference type="Gene3D" id="1.10.10.10">
    <property type="entry name" value="Winged helix-like DNA-binding domain superfamily/Winged helix DNA-binding domain"/>
    <property type="match status" value="1"/>
</dbReference>
<dbReference type="AlphaFoldDB" id="A0A967EHE3"/>
<dbReference type="Gene3D" id="3.40.190.290">
    <property type="match status" value="1"/>
</dbReference>
<protein>
    <submittedName>
        <fullName evidence="6">LysR family transcriptional regulator</fullName>
    </submittedName>
</protein>
<dbReference type="InterPro" id="IPR005119">
    <property type="entry name" value="LysR_subst-bd"/>
</dbReference>
<dbReference type="PROSITE" id="PS50931">
    <property type="entry name" value="HTH_LYSR"/>
    <property type="match status" value="1"/>
</dbReference>
<evidence type="ECO:0000313" key="7">
    <source>
        <dbReference type="Proteomes" id="UP000597459"/>
    </source>
</evidence>
<feature type="domain" description="HTH lysR-type" evidence="5">
    <location>
        <begin position="1"/>
        <end position="59"/>
    </location>
</feature>
<reference evidence="6" key="1">
    <citation type="submission" date="2019-11" db="EMBL/GenBank/DDBJ databases">
        <title>Description of new Acetobacter species.</title>
        <authorList>
            <person name="Cleenwerck I."/>
            <person name="Sombolestani A.S."/>
        </authorList>
    </citation>
    <scope>NUCLEOTIDE SEQUENCE</scope>
    <source>
        <strain evidence="6">LMG 1626</strain>
    </source>
</reference>
<dbReference type="InterPro" id="IPR036388">
    <property type="entry name" value="WH-like_DNA-bd_sf"/>
</dbReference>
<dbReference type="Pfam" id="PF00126">
    <property type="entry name" value="HTH_1"/>
    <property type="match status" value="1"/>
</dbReference>
<comment type="caution">
    <text evidence="6">The sequence shown here is derived from an EMBL/GenBank/DDBJ whole genome shotgun (WGS) entry which is preliminary data.</text>
</comment>
<dbReference type="InterPro" id="IPR058163">
    <property type="entry name" value="LysR-type_TF_proteobact-type"/>
</dbReference>
<dbReference type="SUPFAM" id="SSF53850">
    <property type="entry name" value="Periplasmic binding protein-like II"/>
    <property type="match status" value="1"/>
</dbReference>
<evidence type="ECO:0000256" key="1">
    <source>
        <dbReference type="ARBA" id="ARBA00009437"/>
    </source>
</evidence>
<dbReference type="PANTHER" id="PTHR30537">
    <property type="entry name" value="HTH-TYPE TRANSCRIPTIONAL REGULATOR"/>
    <property type="match status" value="1"/>
</dbReference>
<dbReference type="PANTHER" id="PTHR30537:SF72">
    <property type="entry name" value="LYSR FAMILY TRANSCRIPTIONAL REGULATOR"/>
    <property type="match status" value="1"/>
</dbReference>
<name>A0A967EHE3_9PROT</name>
<sequence>MDRIDLFRVFLRVAETSSFSQAAISLNLPRSSVSTAIQELEARVGARLFARTTRKVALTTDGRLFHGHALRVVSDMEEAEGLFRHTPEDARGLIRVDMPGRIGRLIVAPALPGFLDRHPGIDVMLGVTDRAMDLVEKGVDCALRVGALADSRLIGRLIGRLEIINVASPSYLARHGTPMSPQDLSEHFAVPYASPTTGRIEDWEWEEDGAVRTQTLRSRVRVNSAEAQIACCVAGLGLIQIPAYDVRPQLERGELVEILPDWRAESLPLTLLYPERRHASVRLRVFTDWLVPLIAHHIRHPPPFV</sequence>
<dbReference type="GO" id="GO:0043565">
    <property type="term" value="F:sequence-specific DNA binding"/>
    <property type="evidence" value="ECO:0007669"/>
    <property type="project" value="TreeGrafter"/>
</dbReference>
<evidence type="ECO:0000256" key="4">
    <source>
        <dbReference type="ARBA" id="ARBA00023163"/>
    </source>
</evidence>
<evidence type="ECO:0000256" key="2">
    <source>
        <dbReference type="ARBA" id="ARBA00023015"/>
    </source>
</evidence>
<dbReference type="EMBL" id="WOTH01000008">
    <property type="protein sequence ID" value="NHO53467.1"/>
    <property type="molecule type" value="Genomic_DNA"/>
</dbReference>
<evidence type="ECO:0000313" key="6">
    <source>
        <dbReference type="EMBL" id="NHO53467.1"/>
    </source>
</evidence>
<dbReference type="GO" id="GO:0003700">
    <property type="term" value="F:DNA-binding transcription factor activity"/>
    <property type="evidence" value="ECO:0007669"/>
    <property type="project" value="InterPro"/>
</dbReference>
<keyword evidence="2" id="KW-0805">Transcription regulation</keyword>
<accession>A0A967EHE3</accession>
<dbReference type="GO" id="GO:0006351">
    <property type="term" value="P:DNA-templated transcription"/>
    <property type="evidence" value="ECO:0007669"/>
    <property type="project" value="TreeGrafter"/>
</dbReference>
<dbReference type="InterPro" id="IPR000847">
    <property type="entry name" value="LysR_HTH_N"/>
</dbReference>
<dbReference type="SUPFAM" id="SSF46785">
    <property type="entry name" value="Winged helix' DNA-binding domain"/>
    <property type="match status" value="1"/>
</dbReference>
<dbReference type="InterPro" id="IPR036390">
    <property type="entry name" value="WH_DNA-bd_sf"/>
</dbReference>
<organism evidence="6 7">
    <name type="scientific">Acetobacter estunensis</name>
    <dbReference type="NCBI Taxonomy" id="104097"/>
    <lineage>
        <taxon>Bacteria</taxon>
        <taxon>Pseudomonadati</taxon>
        <taxon>Pseudomonadota</taxon>
        <taxon>Alphaproteobacteria</taxon>
        <taxon>Acetobacterales</taxon>
        <taxon>Acetobacteraceae</taxon>
        <taxon>Acetobacter</taxon>
    </lineage>
</organism>
<dbReference type="RefSeq" id="WP_166313721.1">
    <property type="nucleotide sequence ID" value="NZ_WOTH01000008.1"/>
</dbReference>
<dbReference type="FunFam" id="3.40.190.290:FF:000001">
    <property type="entry name" value="Transcriptional regulator, LysR family"/>
    <property type="match status" value="1"/>
</dbReference>
<comment type="similarity">
    <text evidence="1">Belongs to the LysR transcriptional regulatory family.</text>
</comment>
<dbReference type="Pfam" id="PF03466">
    <property type="entry name" value="LysR_substrate"/>
    <property type="match status" value="1"/>
</dbReference>